<proteinExistence type="predicted"/>
<organism evidence="1 2">
    <name type="scientific">Lactobacillus hamsteri DSM 5661 = JCM 6256</name>
    <dbReference type="NCBI Taxonomy" id="1423754"/>
    <lineage>
        <taxon>Bacteria</taxon>
        <taxon>Bacillati</taxon>
        <taxon>Bacillota</taxon>
        <taxon>Bacilli</taxon>
        <taxon>Lactobacillales</taxon>
        <taxon>Lactobacillaceae</taxon>
        <taxon>Lactobacillus</taxon>
    </lineage>
</organism>
<dbReference type="Proteomes" id="UP000051223">
    <property type="component" value="Unassembled WGS sequence"/>
</dbReference>
<reference evidence="1 2" key="1">
    <citation type="journal article" date="2015" name="Genome Announc.">
        <title>Expanding the biotechnology potential of lactobacilli through comparative genomics of 213 strains and associated genera.</title>
        <authorList>
            <person name="Sun Z."/>
            <person name="Harris H.M."/>
            <person name="McCann A."/>
            <person name="Guo C."/>
            <person name="Argimon S."/>
            <person name="Zhang W."/>
            <person name="Yang X."/>
            <person name="Jeffery I.B."/>
            <person name="Cooney J.C."/>
            <person name="Kagawa T.F."/>
            <person name="Liu W."/>
            <person name="Song Y."/>
            <person name="Salvetti E."/>
            <person name="Wrobel A."/>
            <person name="Rasinkangas P."/>
            <person name="Parkhill J."/>
            <person name="Rea M.C."/>
            <person name="O'Sullivan O."/>
            <person name="Ritari J."/>
            <person name="Douillard F.P."/>
            <person name="Paul Ross R."/>
            <person name="Yang R."/>
            <person name="Briner A.E."/>
            <person name="Felis G.E."/>
            <person name="de Vos W.M."/>
            <person name="Barrangou R."/>
            <person name="Klaenhammer T.R."/>
            <person name="Caufield P.W."/>
            <person name="Cui Y."/>
            <person name="Zhang H."/>
            <person name="O'Toole P.W."/>
        </authorList>
    </citation>
    <scope>NUCLEOTIDE SEQUENCE [LARGE SCALE GENOMIC DNA]</scope>
    <source>
        <strain evidence="1 2">DSM 5661</strain>
    </source>
</reference>
<keyword evidence="2" id="KW-1185">Reference proteome</keyword>
<evidence type="ECO:0000313" key="1">
    <source>
        <dbReference type="EMBL" id="KRM38140.1"/>
    </source>
</evidence>
<comment type="caution">
    <text evidence="1">The sequence shown here is derived from an EMBL/GenBank/DDBJ whole genome shotgun (WGS) entry which is preliminary data.</text>
</comment>
<evidence type="ECO:0000313" key="2">
    <source>
        <dbReference type="Proteomes" id="UP000051223"/>
    </source>
</evidence>
<dbReference type="STRING" id="1423754.FC39_GL001424"/>
<gene>
    <name evidence="1" type="ORF">FC39_GL001424</name>
</gene>
<accession>A0A0R1YGL5</accession>
<dbReference type="RefSeq" id="WP_035438545.1">
    <property type="nucleotide sequence ID" value="NZ_AZGI01000052.1"/>
</dbReference>
<protein>
    <submittedName>
        <fullName evidence="1">Uncharacterized protein</fullName>
    </submittedName>
</protein>
<sequence>MPLVLNVDKAKFFAKGNLLKIMITEKDGRVSELYFKLDPRSKKEADNVKTKKYYAKEIEG</sequence>
<dbReference type="EMBL" id="AZGI01000052">
    <property type="protein sequence ID" value="KRM38140.1"/>
    <property type="molecule type" value="Genomic_DNA"/>
</dbReference>
<dbReference type="AlphaFoldDB" id="A0A0R1YGL5"/>
<name>A0A0R1YGL5_9LACO</name>